<dbReference type="Proteomes" id="UP000028492">
    <property type="component" value="Chromosome"/>
</dbReference>
<dbReference type="STRING" id="208439.AJAP_41335"/>
<proteinExistence type="predicted"/>
<name>A0A075V3Q9_9PSEU</name>
<dbReference type="RefSeq" id="WP_016338169.1">
    <property type="nucleotide sequence ID" value="NZ_CP008953.1"/>
</dbReference>
<dbReference type="KEGG" id="aja:AJAP_41335"/>
<dbReference type="Pfam" id="PF14106">
    <property type="entry name" value="DUF4279"/>
    <property type="match status" value="1"/>
</dbReference>
<gene>
    <name evidence="1" type="ORF">AJAP_41335</name>
</gene>
<reference evidence="1 2" key="1">
    <citation type="journal article" date="2014" name="J. Biotechnol.">
        <title>Complete genome sequence of the actinobacterium Amycolatopsis japonica MG417-CF17(T) (=DSM 44213T) producing (S,S)-N,N'-ethylenediaminedisuccinic acid.</title>
        <authorList>
            <person name="Stegmann E."/>
            <person name="Albersmeier A."/>
            <person name="Spohn M."/>
            <person name="Gert H."/>
            <person name="Weber T."/>
            <person name="Wohlleben W."/>
            <person name="Kalinowski J."/>
            <person name="Ruckert C."/>
        </authorList>
    </citation>
    <scope>NUCLEOTIDE SEQUENCE [LARGE SCALE GENOMIC DNA]</scope>
    <source>
        <strain evidence="2">MG417-CF17 (DSM 44213)</strain>
    </source>
</reference>
<dbReference type="EMBL" id="CP008953">
    <property type="protein sequence ID" value="AIG81042.1"/>
    <property type="molecule type" value="Genomic_DNA"/>
</dbReference>
<evidence type="ECO:0008006" key="3">
    <source>
        <dbReference type="Google" id="ProtNLM"/>
    </source>
</evidence>
<evidence type="ECO:0000313" key="2">
    <source>
        <dbReference type="Proteomes" id="UP000028492"/>
    </source>
</evidence>
<dbReference type="eggNOG" id="ENOG5032T25">
    <property type="taxonomic scope" value="Bacteria"/>
</dbReference>
<dbReference type="HOGENOM" id="CLU_1721384_0_0_11"/>
<keyword evidence="2" id="KW-1185">Reference proteome</keyword>
<dbReference type="AlphaFoldDB" id="A0A075V3Q9"/>
<dbReference type="InterPro" id="IPR025459">
    <property type="entry name" value="DUF4279"/>
</dbReference>
<sequence>MKVHQYCYFALKSETVSAGEITARLGMEPDEVLVLGSRSAEHRLPRMHAWKVTHRGSEPVDDQIESVIGRLAPVRPEIRRLVDEGVSAVLQVVRYFHHRDGGEEFGWHLSPAVIAFLTEAAAALDVDEYDLSE</sequence>
<evidence type="ECO:0000313" key="1">
    <source>
        <dbReference type="EMBL" id="AIG81042.1"/>
    </source>
</evidence>
<protein>
    <recommendedName>
        <fullName evidence="3">DUF4279 domain-containing protein</fullName>
    </recommendedName>
</protein>
<accession>A0A075V3Q9</accession>
<organism evidence="1 2">
    <name type="scientific">Amycolatopsis japonica</name>
    <dbReference type="NCBI Taxonomy" id="208439"/>
    <lineage>
        <taxon>Bacteria</taxon>
        <taxon>Bacillati</taxon>
        <taxon>Actinomycetota</taxon>
        <taxon>Actinomycetes</taxon>
        <taxon>Pseudonocardiales</taxon>
        <taxon>Pseudonocardiaceae</taxon>
        <taxon>Amycolatopsis</taxon>
        <taxon>Amycolatopsis japonica group</taxon>
    </lineage>
</organism>